<accession>A0A6S7D423</accession>
<dbReference type="EMBL" id="CADIKK010000043">
    <property type="protein sequence ID" value="CAB3806031.1"/>
    <property type="molecule type" value="Genomic_DNA"/>
</dbReference>
<evidence type="ECO:0000313" key="1">
    <source>
        <dbReference type="EMBL" id="CAB3806031.1"/>
    </source>
</evidence>
<organism evidence="1 2">
    <name type="scientific">Paraburkholderia ultramafica</name>
    <dbReference type="NCBI Taxonomy" id="1544867"/>
    <lineage>
        <taxon>Bacteria</taxon>
        <taxon>Pseudomonadati</taxon>
        <taxon>Pseudomonadota</taxon>
        <taxon>Betaproteobacteria</taxon>
        <taxon>Burkholderiales</taxon>
        <taxon>Burkholderiaceae</taxon>
        <taxon>Paraburkholderia</taxon>
    </lineage>
</organism>
<protein>
    <submittedName>
        <fullName evidence="1">Uncharacterized protein</fullName>
    </submittedName>
</protein>
<proteinExistence type="predicted"/>
<sequence length="51" mass="5847">MHQNFWLTVNRVICSVSSMFYVSSLSLIPNMGSSLSLHENVAYRRLTQLKS</sequence>
<reference evidence="1 2" key="1">
    <citation type="submission" date="2020-04" db="EMBL/GenBank/DDBJ databases">
        <authorList>
            <person name="De Canck E."/>
        </authorList>
    </citation>
    <scope>NUCLEOTIDE SEQUENCE [LARGE SCALE GENOMIC DNA]</scope>
    <source>
        <strain evidence="1 2">LMG 28614</strain>
    </source>
</reference>
<evidence type="ECO:0000313" key="2">
    <source>
        <dbReference type="Proteomes" id="UP000494365"/>
    </source>
</evidence>
<keyword evidence="2" id="KW-1185">Reference proteome</keyword>
<dbReference type="Proteomes" id="UP000494365">
    <property type="component" value="Unassembled WGS sequence"/>
</dbReference>
<gene>
    <name evidence="1" type="ORF">LMG28614_06294</name>
</gene>
<dbReference type="AlphaFoldDB" id="A0A6S7D423"/>
<name>A0A6S7D423_9BURK</name>